<comment type="subcellular location">
    <subcellularLocation>
        <location evidence="1">Cell outer membrane</location>
    </subcellularLocation>
</comment>
<evidence type="ECO:0000259" key="7">
    <source>
        <dbReference type="Pfam" id="PF07980"/>
    </source>
</evidence>
<dbReference type="InterPro" id="IPR011990">
    <property type="entry name" value="TPR-like_helical_dom_sf"/>
</dbReference>
<evidence type="ECO:0000256" key="1">
    <source>
        <dbReference type="ARBA" id="ARBA00004442"/>
    </source>
</evidence>
<reference evidence="9" key="1">
    <citation type="submission" date="2024-05" db="EMBL/GenBank/DDBJ databases">
        <authorList>
            <person name="Jung D.-H."/>
        </authorList>
    </citation>
    <scope>NUCLEOTIDE SEQUENCE</scope>
    <source>
        <strain evidence="9">JA-25</strain>
    </source>
</reference>
<protein>
    <submittedName>
        <fullName evidence="9">RagB/SusD family nutrient uptake outer membrane protein</fullName>
    </submittedName>
</protein>
<organism evidence="9 10">
    <name type="scientific">Fibrivirga algicola</name>
    <dbReference type="NCBI Taxonomy" id="2950420"/>
    <lineage>
        <taxon>Bacteria</taxon>
        <taxon>Pseudomonadati</taxon>
        <taxon>Bacteroidota</taxon>
        <taxon>Cytophagia</taxon>
        <taxon>Cytophagales</taxon>
        <taxon>Spirosomataceae</taxon>
        <taxon>Fibrivirga</taxon>
    </lineage>
</organism>
<dbReference type="Pfam" id="PF14322">
    <property type="entry name" value="SusD-like_3"/>
    <property type="match status" value="1"/>
</dbReference>
<name>A0ABX0QLC4_9BACT</name>
<dbReference type="InterPro" id="IPR012944">
    <property type="entry name" value="SusD_RagB_dom"/>
</dbReference>
<feature type="domain" description="RagB/SusD" evidence="7">
    <location>
        <begin position="273"/>
        <end position="570"/>
    </location>
</feature>
<dbReference type="InterPro" id="IPR033985">
    <property type="entry name" value="SusD-like_N"/>
</dbReference>
<evidence type="ECO:0000256" key="3">
    <source>
        <dbReference type="ARBA" id="ARBA00022729"/>
    </source>
</evidence>
<feature type="region of interest" description="Disordered" evidence="6">
    <location>
        <begin position="548"/>
        <end position="570"/>
    </location>
</feature>
<dbReference type="EMBL" id="WAEL01000011">
    <property type="protein sequence ID" value="NID13235.1"/>
    <property type="molecule type" value="Genomic_DNA"/>
</dbReference>
<keyword evidence="3" id="KW-0732">Signal</keyword>
<keyword evidence="10" id="KW-1185">Reference proteome</keyword>
<dbReference type="SUPFAM" id="SSF48452">
    <property type="entry name" value="TPR-like"/>
    <property type="match status" value="1"/>
</dbReference>
<proteinExistence type="inferred from homology"/>
<evidence type="ECO:0000313" key="9">
    <source>
        <dbReference type="EMBL" id="NID13235.1"/>
    </source>
</evidence>
<keyword evidence="5" id="KW-0998">Cell outer membrane</keyword>
<dbReference type="Gene3D" id="1.25.40.390">
    <property type="match status" value="1"/>
</dbReference>
<sequence>MKSNIVIKTFRVLGVASLLLSSQGCKDVLEEKVISAIGNDYITTPKGFEDAVRASYVPLRAYYGTQQGLTMSEYGTDLYATGADGGYKGFHFYDTQLNSFVDFLANVWDELYRGINTCNAVIERAPAATGITDALKKQRVAEAKFLRAHYYYLLLQQWGGVDLRLTETLAPTKKTSRASEADIYKAIIADLDAAIPDLDPKIRAADYGRATKAAAEHLLARVYLTRATSSSKAADDYAKAATLAQNVINNYGFKLLPDFASVFAQGAGEINDEVIFAVQYTSDPLTNAGSAPVASSGGNTGGNNLHLFFGMQYDVQPGMVRDIANGRPFKRLRPTTYAMETVFQNRDNDSRYKKTFKDTWLCNNPGTFNSSFDPSKPTLTFKAGDTTIFIPGYEMPLAERAKKKYQVLVPSRYDEALFPTLQKFFDPLRPDRTYEPGSRDFLVFRLAETYLILAEAQLLQGKTTEAAAAINMVRRRAAWPGKEAAMTITPAQMNMDMVYEERGRELMGEQIRWLDLKRWGKLVERVQKYNPQAAANVKEIHNLRPIPQTQIDRTEKAADGTPGFKQNPGY</sequence>
<evidence type="ECO:0000256" key="4">
    <source>
        <dbReference type="ARBA" id="ARBA00023136"/>
    </source>
</evidence>
<evidence type="ECO:0000259" key="8">
    <source>
        <dbReference type="Pfam" id="PF14322"/>
    </source>
</evidence>
<evidence type="ECO:0000256" key="6">
    <source>
        <dbReference type="SAM" id="MobiDB-lite"/>
    </source>
</evidence>
<dbReference type="RefSeq" id="WP_166693829.1">
    <property type="nucleotide sequence ID" value="NZ_WAEL01000011.1"/>
</dbReference>
<dbReference type="Pfam" id="PF07980">
    <property type="entry name" value="SusD_RagB"/>
    <property type="match status" value="1"/>
</dbReference>
<keyword evidence="4" id="KW-0472">Membrane</keyword>
<comment type="caution">
    <text evidence="9">The sequence shown here is derived from an EMBL/GenBank/DDBJ whole genome shotgun (WGS) entry which is preliminary data.</text>
</comment>
<dbReference type="PROSITE" id="PS51257">
    <property type="entry name" value="PROKAR_LIPOPROTEIN"/>
    <property type="match status" value="1"/>
</dbReference>
<evidence type="ECO:0000256" key="5">
    <source>
        <dbReference type="ARBA" id="ARBA00023237"/>
    </source>
</evidence>
<feature type="domain" description="SusD-like N-terminal" evidence="8">
    <location>
        <begin position="90"/>
        <end position="224"/>
    </location>
</feature>
<gene>
    <name evidence="9" type="ORF">F7231_23895</name>
</gene>
<accession>A0ABX0QLC4</accession>
<evidence type="ECO:0000313" key="10">
    <source>
        <dbReference type="Proteomes" id="UP000606008"/>
    </source>
</evidence>
<dbReference type="Proteomes" id="UP000606008">
    <property type="component" value="Unassembled WGS sequence"/>
</dbReference>
<comment type="similarity">
    <text evidence="2">Belongs to the SusD family.</text>
</comment>
<evidence type="ECO:0000256" key="2">
    <source>
        <dbReference type="ARBA" id="ARBA00006275"/>
    </source>
</evidence>